<dbReference type="SMART" id="SM00091">
    <property type="entry name" value="PAS"/>
    <property type="match status" value="1"/>
</dbReference>
<gene>
    <name evidence="3" type="ORF">EAH68_05705</name>
</gene>
<feature type="domain" description="PAS" evidence="1">
    <location>
        <begin position="3"/>
        <end position="73"/>
    </location>
</feature>
<dbReference type="RefSeq" id="WP_126120373.1">
    <property type="nucleotide sequence ID" value="NZ_RXHJ01000006.1"/>
</dbReference>
<dbReference type="InterPro" id="IPR000700">
    <property type="entry name" value="PAS-assoc_C"/>
</dbReference>
<dbReference type="Gene3D" id="3.30.450.20">
    <property type="entry name" value="PAS domain"/>
    <property type="match status" value="1"/>
</dbReference>
<dbReference type="SUPFAM" id="SSF55785">
    <property type="entry name" value="PYP-like sensor domain (PAS domain)"/>
    <property type="match status" value="1"/>
</dbReference>
<protein>
    <submittedName>
        <fullName evidence="3">PAS domain S-box protein</fullName>
    </submittedName>
</protein>
<dbReference type="PROSITE" id="PS50113">
    <property type="entry name" value="PAC"/>
    <property type="match status" value="1"/>
</dbReference>
<name>A0A3S0B4L3_9CORY</name>
<dbReference type="InterPro" id="IPR013656">
    <property type="entry name" value="PAS_4"/>
</dbReference>
<dbReference type="InterPro" id="IPR035965">
    <property type="entry name" value="PAS-like_dom_sf"/>
</dbReference>
<sequence length="141" mass="15953">MEQDQIAARIVADTQDAVIYADRSGTVQMWNKGAERIFGWRETEAIGENLDMIIPEKHRRAHRRGWSRVMDTGLTRYGADPLAVPGLRKDGSIVSLEFSITLLKDADGAIEGVAAILRDVTKRWNRERALHKRVEELEAAR</sequence>
<dbReference type="SMART" id="SM00086">
    <property type="entry name" value="PAC"/>
    <property type="match status" value="1"/>
</dbReference>
<dbReference type="AlphaFoldDB" id="A0A3S0B4L3"/>
<dbReference type="OrthoDB" id="3687827at2"/>
<dbReference type="CDD" id="cd00130">
    <property type="entry name" value="PAS"/>
    <property type="match status" value="1"/>
</dbReference>
<dbReference type="Proteomes" id="UP000274907">
    <property type="component" value="Unassembled WGS sequence"/>
</dbReference>
<evidence type="ECO:0000313" key="3">
    <source>
        <dbReference type="EMBL" id="RSZ63740.1"/>
    </source>
</evidence>
<dbReference type="PROSITE" id="PS50112">
    <property type="entry name" value="PAS"/>
    <property type="match status" value="1"/>
</dbReference>
<feature type="domain" description="PAC" evidence="2">
    <location>
        <begin position="80"/>
        <end position="132"/>
    </location>
</feature>
<dbReference type="Pfam" id="PF08448">
    <property type="entry name" value="PAS_4"/>
    <property type="match status" value="1"/>
</dbReference>
<evidence type="ECO:0000259" key="1">
    <source>
        <dbReference type="PROSITE" id="PS50112"/>
    </source>
</evidence>
<accession>A0A3S0B4L3</accession>
<organism evidence="3 4">
    <name type="scientific">Corynebacterium hylobatis</name>
    <dbReference type="NCBI Taxonomy" id="1859290"/>
    <lineage>
        <taxon>Bacteria</taxon>
        <taxon>Bacillati</taxon>
        <taxon>Actinomycetota</taxon>
        <taxon>Actinomycetes</taxon>
        <taxon>Mycobacteriales</taxon>
        <taxon>Corynebacteriaceae</taxon>
        <taxon>Corynebacterium</taxon>
    </lineage>
</organism>
<reference evidence="3 4" key="1">
    <citation type="submission" date="2018-12" db="EMBL/GenBank/DDBJ databases">
        <title>YIM 101343 draft genome.</title>
        <authorList>
            <person name="Chen X."/>
        </authorList>
    </citation>
    <scope>NUCLEOTIDE SEQUENCE [LARGE SCALE GENOMIC DNA]</scope>
    <source>
        <strain evidence="3 4">YIM 101343</strain>
    </source>
</reference>
<dbReference type="InterPro" id="IPR001610">
    <property type="entry name" value="PAC"/>
</dbReference>
<proteinExistence type="predicted"/>
<evidence type="ECO:0000313" key="4">
    <source>
        <dbReference type="Proteomes" id="UP000274907"/>
    </source>
</evidence>
<dbReference type="EMBL" id="RXHJ01000006">
    <property type="protein sequence ID" value="RSZ63740.1"/>
    <property type="molecule type" value="Genomic_DNA"/>
</dbReference>
<dbReference type="InterPro" id="IPR000014">
    <property type="entry name" value="PAS"/>
</dbReference>
<evidence type="ECO:0000259" key="2">
    <source>
        <dbReference type="PROSITE" id="PS50113"/>
    </source>
</evidence>
<keyword evidence="4" id="KW-1185">Reference proteome</keyword>
<comment type="caution">
    <text evidence="3">The sequence shown here is derived from an EMBL/GenBank/DDBJ whole genome shotgun (WGS) entry which is preliminary data.</text>
</comment>
<dbReference type="NCBIfam" id="TIGR00229">
    <property type="entry name" value="sensory_box"/>
    <property type="match status" value="1"/>
</dbReference>